<evidence type="ECO:0000256" key="4">
    <source>
        <dbReference type="ARBA" id="ARBA00022723"/>
    </source>
</evidence>
<proteinExistence type="inferred from homology"/>
<keyword evidence="9" id="KW-1185">Reference proteome</keyword>
<evidence type="ECO:0000256" key="3">
    <source>
        <dbReference type="ARBA" id="ARBA00022617"/>
    </source>
</evidence>
<keyword evidence="2 8" id="KW-0575">Peroxidase</keyword>
<dbReference type="PROSITE" id="PS51402">
    <property type="entry name" value="CATALASE_3"/>
    <property type="match status" value="1"/>
</dbReference>
<keyword evidence="3" id="KW-0349">Heme</keyword>
<dbReference type="RefSeq" id="WP_317936201.1">
    <property type="nucleotide sequence ID" value="NZ_JAUBDH010000006.1"/>
</dbReference>
<dbReference type="InterPro" id="IPR024168">
    <property type="entry name" value="Catalase_SrpA-type_pred"/>
</dbReference>
<dbReference type="EC" id="1.11.1.6" evidence="8"/>
<organism evidence="8 9">
    <name type="scientific">Sporosarcina aquimarina</name>
    <dbReference type="NCBI Taxonomy" id="114975"/>
    <lineage>
        <taxon>Bacteria</taxon>
        <taxon>Bacillati</taxon>
        <taxon>Bacillota</taxon>
        <taxon>Bacilli</taxon>
        <taxon>Bacillales</taxon>
        <taxon>Caryophanaceae</taxon>
        <taxon>Sporosarcina</taxon>
    </lineage>
</organism>
<dbReference type="InterPro" id="IPR011614">
    <property type="entry name" value="Catalase_core"/>
</dbReference>
<evidence type="ECO:0000313" key="8">
    <source>
        <dbReference type="EMBL" id="MDW0110643.1"/>
    </source>
</evidence>
<evidence type="ECO:0000313" key="9">
    <source>
        <dbReference type="Proteomes" id="UP001280629"/>
    </source>
</evidence>
<dbReference type="Gene3D" id="1.20.1280.120">
    <property type="match status" value="1"/>
</dbReference>
<dbReference type="GO" id="GO:0004096">
    <property type="term" value="F:catalase activity"/>
    <property type="evidence" value="ECO:0007669"/>
    <property type="project" value="UniProtKB-EC"/>
</dbReference>
<feature type="domain" description="Catalase core" evidence="7">
    <location>
        <begin position="6"/>
        <end position="299"/>
    </location>
</feature>
<name>A0ABU4G123_9BACL</name>
<protein>
    <submittedName>
        <fullName evidence="8">Catalase</fullName>
        <ecNumber evidence="8">1.11.1.6</ecNumber>
    </submittedName>
</protein>
<dbReference type="PANTHER" id="PTHR11465">
    <property type="entry name" value="CATALASE"/>
    <property type="match status" value="1"/>
</dbReference>
<dbReference type="EMBL" id="JAUBDH010000006">
    <property type="protein sequence ID" value="MDW0110643.1"/>
    <property type="molecule type" value="Genomic_DNA"/>
</dbReference>
<evidence type="ECO:0000256" key="5">
    <source>
        <dbReference type="ARBA" id="ARBA00023002"/>
    </source>
</evidence>
<dbReference type="SMART" id="SM01060">
    <property type="entry name" value="Catalase"/>
    <property type="match status" value="1"/>
</dbReference>
<keyword evidence="5 8" id="KW-0560">Oxidoreductase</keyword>
<dbReference type="Proteomes" id="UP001280629">
    <property type="component" value="Unassembled WGS sequence"/>
</dbReference>
<dbReference type="InterPro" id="IPR020835">
    <property type="entry name" value="Catalase_sf"/>
</dbReference>
<dbReference type="SUPFAM" id="SSF56634">
    <property type="entry name" value="Heme-dependent catalase-like"/>
    <property type="match status" value="1"/>
</dbReference>
<keyword evidence="4" id="KW-0479">Metal-binding</keyword>
<gene>
    <name evidence="8" type="ORF">QT716_11405</name>
</gene>
<accession>A0ABU4G123</accession>
<keyword evidence="6" id="KW-0408">Iron</keyword>
<dbReference type="PIRSF" id="PIRSF000296">
    <property type="entry name" value="SrpA"/>
    <property type="match status" value="1"/>
</dbReference>
<evidence type="ECO:0000256" key="1">
    <source>
        <dbReference type="ARBA" id="ARBA00005329"/>
    </source>
</evidence>
<dbReference type="Pfam" id="PF00199">
    <property type="entry name" value="Catalase"/>
    <property type="match status" value="1"/>
</dbReference>
<reference evidence="8 9" key="1">
    <citation type="submission" date="2023-06" db="EMBL/GenBank/DDBJ databases">
        <title>Sporosarcina sp. nov., isolated from Korean traditional fermented seafood 'Jeotgal'.</title>
        <authorList>
            <person name="Yang A.-I."/>
            <person name="Shin N.-R."/>
        </authorList>
    </citation>
    <scope>NUCLEOTIDE SEQUENCE [LARGE SCALE GENOMIC DNA]</scope>
    <source>
        <strain evidence="8 9">KCTC3840</strain>
    </source>
</reference>
<evidence type="ECO:0000256" key="2">
    <source>
        <dbReference type="ARBA" id="ARBA00022559"/>
    </source>
</evidence>
<comment type="caution">
    <text evidence="8">The sequence shown here is derived from an EMBL/GenBank/DDBJ whole genome shotgun (WGS) entry which is preliminary data.</text>
</comment>
<evidence type="ECO:0000259" key="7">
    <source>
        <dbReference type="SMART" id="SM01060"/>
    </source>
</evidence>
<sequence>MNSSQEKNSITPVEAIDAIEEVAGTYPGFRRAHAKGIGFDALFTSNGNAAPFTEAKFLQAGQVNAVVRFSHASPVPDFSERLMPIKGMAVQFQVDDNKPVSFAMANVPIFPTKTPEAFIRLIKVLGGSEKSFNEKLKIISNDTEFKTVPSLLKQLKTPSSFASTSFWAIHAYILTTALGEQQAVRFSFVPVTNASKLPFSTKDMEQELLERMSTSQVAFRLMMTVASPEDPTDDPSVSWPDERLVIDVGNLVLLKKREDNAENHFFDPTHEVSGFSCSDDPVLQYRSPLYEESYRRRSNHM</sequence>
<comment type="similarity">
    <text evidence="1">Belongs to the catalase family.</text>
</comment>
<dbReference type="Gene3D" id="2.40.180.10">
    <property type="entry name" value="Catalase core domain"/>
    <property type="match status" value="1"/>
</dbReference>
<dbReference type="InterPro" id="IPR018028">
    <property type="entry name" value="Catalase"/>
</dbReference>
<evidence type="ECO:0000256" key="6">
    <source>
        <dbReference type="ARBA" id="ARBA00023004"/>
    </source>
</evidence>
<dbReference type="PANTHER" id="PTHR11465:SF9">
    <property type="entry name" value="CATALASE"/>
    <property type="match status" value="1"/>
</dbReference>